<protein>
    <recommendedName>
        <fullName evidence="3">Reverse transcriptase zinc-binding domain-containing protein</fullName>
    </recommendedName>
</protein>
<reference evidence="1" key="2">
    <citation type="submission" date="2018-03" db="EMBL/GenBank/DDBJ databases">
        <title>The Triticum urartu genome reveals the dynamic nature of wheat genome evolution.</title>
        <authorList>
            <person name="Ling H."/>
            <person name="Ma B."/>
            <person name="Shi X."/>
            <person name="Liu H."/>
            <person name="Dong L."/>
            <person name="Sun H."/>
            <person name="Cao Y."/>
            <person name="Gao Q."/>
            <person name="Zheng S."/>
            <person name="Li Y."/>
            <person name="Yu Y."/>
            <person name="Du H."/>
            <person name="Qi M."/>
            <person name="Li Y."/>
            <person name="Yu H."/>
            <person name="Cui Y."/>
            <person name="Wang N."/>
            <person name="Chen C."/>
            <person name="Wu H."/>
            <person name="Zhao Y."/>
            <person name="Zhang J."/>
            <person name="Li Y."/>
            <person name="Zhou W."/>
            <person name="Zhang B."/>
            <person name="Hu W."/>
            <person name="Eijk M."/>
            <person name="Tang J."/>
            <person name="Witsenboer H."/>
            <person name="Zhao S."/>
            <person name="Li Z."/>
            <person name="Zhang A."/>
            <person name="Wang D."/>
            <person name="Liang C."/>
        </authorList>
    </citation>
    <scope>NUCLEOTIDE SEQUENCE [LARGE SCALE GENOMIC DNA]</scope>
    <source>
        <strain evidence="1">cv. G1812</strain>
    </source>
</reference>
<dbReference type="Gramene" id="TuG1812G0600002993.01.T01">
    <property type="protein sequence ID" value="TuG1812G0600002993.01.T01"/>
    <property type="gene ID" value="TuG1812G0600002993.01"/>
</dbReference>
<evidence type="ECO:0000313" key="2">
    <source>
        <dbReference type="Proteomes" id="UP000015106"/>
    </source>
</evidence>
<sequence>MDFDHNAAAAAADGLPFSSKNTYHLLIGQPNHDISTHLILATRVPIKVQVFAWLLFKDHLNSKVTSSTRPSPLTPFAPGVVYG</sequence>
<reference evidence="2" key="1">
    <citation type="journal article" date="2013" name="Nature">
        <title>Draft genome of the wheat A-genome progenitor Triticum urartu.</title>
        <authorList>
            <person name="Ling H.Q."/>
            <person name="Zhao S."/>
            <person name="Liu D."/>
            <person name="Wang J."/>
            <person name="Sun H."/>
            <person name="Zhang C."/>
            <person name="Fan H."/>
            <person name="Li D."/>
            <person name="Dong L."/>
            <person name="Tao Y."/>
            <person name="Gao C."/>
            <person name="Wu H."/>
            <person name="Li Y."/>
            <person name="Cui Y."/>
            <person name="Guo X."/>
            <person name="Zheng S."/>
            <person name="Wang B."/>
            <person name="Yu K."/>
            <person name="Liang Q."/>
            <person name="Yang W."/>
            <person name="Lou X."/>
            <person name="Chen J."/>
            <person name="Feng M."/>
            <person name="Jian J."/>
            <person name="Zhang X."/>
            <person name="Luo G."/>
            <person name="Jiang Y."/>
            <person name="Liu J."/>
            <person name="Wang Z."/>
            <person name="Sha Y."/>
            <person name="Zhang B."/>
            <person name="Wu H."/>
            <person name="Tang D."/>
            <person name="Shen Q."/>
            <person name="Xue P."/>
            <person name="Zou S."/>
            <person name="Wang X."/>
            <person name="Liu X."/>
            <person name="Wang F."/>
            <person name="Yang Y."/>
            <person name="An X."/>
            <person name="Dong Z."/>
            <person name="Zhang K."/>
            <person name="Zhang X."/>
            <person name="Luo M.C."/>
            <person name="Dvorak J."/>
            <person name="Tong Y."/>
            <person name="Wang J."/>
            <person name="Yang H."/>
            <person name="Li Z."/>
            <person name="Wang D."/>
            <person name="Zhang A."/>
            <person name="Wang J."/>
        </authorList>
    </citation>
    <scope>NUCLEOTIDE SEQUENCE</scope>
    <source>
        <strain evidence="2">cv. G1812</strain>
    </source>
</reference>
<dbReference type="Proteomes" id="UP000015106">
    <property type="component" value="Chromosome 6"/>
</dbReference>
<proteinExistence type="predicted"/>
<evidence type="ECO:0008006" key="3">
    <source>
        <dbReference type="Google" id="ProtNLM"/>
    </source>
</evidence>
<evidence type="ECO:0000313" key="1">
    <source>
        <dbReference type="EnsemblPlants" id="TuG1812G0600002993.01.T02"/>
    </source>
</evidence>
<organism evidence="1 2">
    <name type="scientific">Triticum urartu</name>
    <name type="common">Red wild einkorn</name>
    <name type="synonym">Crithodium urartu</name>
    <dbReference type="NCBI Taxonomy" id="4572"/>
    <lineage>
        <taxon>Eukaryota</taxon>
        <taxon>Viridiplantae</taxon>
        <taxon>Streptophyta</taxon>
        <taxon>Embryophyta</taxon>
        <taxon>Tracheophyta</taxon>
        <taxon>Spermatophyta</taxon>
        <taxon>Magnoliopsida</taxon>
        <taxon>Liliopsida</taxon>
        <taxon>Poales</taxon>
        <taxon>Poaceae</taxon>
        <taxon>BOP clade</taxon>
        <taxon>Pooideae</taxon>
        <taxon>Triticodae</taxon>
        <taxon>Triticeae</taxon>
        <taxon>Triticinae</taxon>
        <taxon>Triticum</taxon>
    </lineage>
</organism>
<dbReference type="EnsemblPlants" id="TuG1812G0600002993.01.T02">
    <property type="protein sequence ID" value="TuG1812G0600002993.01.T02"/>
    <property type="gene ID" value="TuG1812G0600002993.01"/>
</dbReference>
<dbReference type="AlphaFoldDB" id="A0A8R7UT99"/>
<keyword evidence="2" id="KW-1185">Reference proteome</keyword>
<dbReference type="EnsemblPlants" id="TuG1812G0600002993.01.T01">
    <property type="protein sequence ID" value="TuG1812G0600002993.01.T01"/>
    <property type="gene ID" value="TuG1812G0600002993.01"/>
</dbReference>
<dbReference type="Gramene" id="TuG1812G0600002993.01.T02">
    <property type="protein sequence ID" value="TuG1812G0600002993.01.T02"/>
    <property type="gene ID" value="TuG1812G0600002993.01"/>
</dbReference>
<name>A0A8R7UT99_TRIUA</name>
<accession>A0A8R7UT99</accession>
<reference evidence="1" key="3">
    <citation type="submission" date="2022-06" db="UniProtKB">
        <authorList>
            <consortium name="EnsemblPlants"/>
        </authorList>
    </citation>
    <scope>IDENTIFICATION</scope>
</reference>